<name>A0ACC8ELC7_9PEZI</name>
<proteinExistence type="predicted"/>
<gene>
    <name evidence="1" type="ORF">K441DRAFT_671554</name>
</gene>
<organism evidence="1 2">
    <name type="scientific">Cenococcum geophilum 1.58</name>
    <dbReference type="NCBI Taxonomy" id="794803"/>
    <lineage>
        <taxon>Eukaryota</taxon>
        <taxon>Fungi</taxon>
        <taxon>Dikarya</taxon>
        <taxon>Ascomycota</taxon>
        <taxon>Pezizomycotina</taxon>
        <taxon>Dothideomycetes</taxon>
        <taxon>Pleosporomycetidae</taxon>
        <taxon>Gloniales</taxon>
        <taxon>Gloniaceae</taxon>
        <taxon>Cenococcum</taxon>
    </lineage>
</organism>
<dbReference type="Proteomes" id="UP000250078">
    <property type="component" value="Unassembled WGS sequence"/>
</dbReference>
<reference evidence="1 2" key="1">
    <citation type="journal article" date="2016" name="Nat. Commun.">
        <title>Ectomycorrhizal ecology is imprinted in the genome of the dominant symbiotic fungus Cenococcum geophilum.</title>
        <authorList>
            <consortium name="DOE Joint Genome Institute"/>
            <person name="Peter M."/>
            <person name="Kohler A."/>
            <person name="Ohm R.A."/>
            <person name="Kuo A."/>
            <person name="Krutzmann J."/>
            <person name="Morin E."/>
            <person name="Arend M."/>
            <person name="Barry K.W."/>
            <person name="Binder M."/>
            <person name="Choi C."/>
            <person name="Clum A."/>
            <person name="Copeland A."/>
            <person name="Grisel N."/>
            <person name="Haridas S."/>
            <person name="Kipfer T."/>
            <person name="LaButti K."/>
            <person name="Lindquist E."/>
            <person name="Lipzen A."/>
            <person name="Maire R."/>
            <person name="Meier B."/>
            <person name="Mihaltcheva S."/>
            <person name="Molinier V."/>
            <person name="Murat C."/>
            <person name="Poggeler S."/>
            <person name="Quandt C.A."/>
            <person name="Sperisen C."/>
            <person name="Tritt A."/>
            <person name="Tisserant E."/>
            <person name="Crous P.W."/>
            <person name="Henrissat B."/>
            <person name="Nehls U."/>
            <person name="Egli S."/>
            <person name="Spatafora J.W."/>
            <person name="Grigoriev I.V."/>
            <person name="Martin F.M."/>
        </authorList>
    </citation>
    <scope>NUCLEOTIDE SEQUENCE [LARGE SCALE GENOMIC DNA]</scope>
    <source>
        <strain evidence="1 2">1.58</strain>
    </source>
</reference>
<dbReference type="EMBL" id="KV748277">
    <property type="protein sequence ID" value="OCK86949.1"/>
    <property type="molecule type" value="Genomic_DNA"/>
</dbReference>
<sequence>MVVSIQQAELVQGLKALYKSSDYSDFKIICGNDVHKVHKAIVCSQSDFFAAACRFGQEATNGEIRLQEDKPALVKAMIQYLYHLEYDLPDFEDSLEKAVLVFHAEMYSLADKYNIRGMKAFAQDHFQNRAKGNCRVKEFPTAIRTVYKTTVDEDRGLRDVVVDMFSMNMDLLDWPEIKEAVKDTAELAFELLMKSREQEVKLVQPLGSPSGRRGGVSQQGGFRGFGMSSHV</sequence>
<keyword evidence="2" id="KW-1185">Reference proteome</keyword>
<accession>A0ACC8ELC7</accession>
<evidence type="ECO:0000313" key="1">
    <source>
        <dbReference type="EMBL" id="OCK86949.1"/>
    </source>
</evidence>
<protein>
    <submittedName>
        <fullName evidence="1">Uncharacterized protein</fullName>
    </submittedName>
</protein>
<evidence type="ECO:0000313" key="2">
    <source>
        <dbReference type="Proteomes" id="UP000250078"/>
    </source>
</evidence>